<dbReference type="SUPFAM" id="SSF54791">
    <property type="entry name" value="Eukaryotic type KH-domain (KH-domain type I)"/>
    <property type="match status" value="1"/>
</dbReference>
<dbReference type="InterPro" id="IPR036612">
    <property type="entry name" value="KH_dom_type_1_sf"/>
</dbReference>
<dbReference type="GO" id="GO:0051028">
    <property type="term" value="P:mRNA transport"/>
    <property type="evidence" value="ECO:0007669"/>
    <property type="project" value="TreeGrafter"/>
</dbReference>
<dbReference type="GO" id="GO:0010494">
    <property type="term" value="C:cytoplasmic stress granule"/>
    <property type="evidence" value="ECO:0007669"/>
    <property type="project" value="TreeGrafter"/>
</dbReference>
<dbReference type="PANTHER" id="PTHR10603:SF7">
    <property type="entry name" value="FRAGILE X MESSENGER RIBONUCLEOPROTEIN 1 HOMOLOG"/>
    <property type="match status" value="1"/>
</dbReference>
<dbReference type="InterPro" id="IPR004088">
    <property type="entry name" value="KH_dom_type_1"/>
</dbReference>
<evidence type="ECO:0000259" key="2">
    <source>
        <dbReference type="Pfam" id="PF00013"/>
    </source>
</evidence>
<dbReference type="InterPro" id="IPR040148">
    <property type="entry name" value="FMR1"/>
</dbReference>
<dbReference type="Proteomes" id="UP000735302">
    <property type="component" value="Unassembled WGS sequence"/>
</dbReference>
<name>A0AAV4DPA8_9GAST</name>
<dbReference type="Pfam" id="PF00013">
    <property type="entry name" value="KH_1"/>
    <property type="match status" value="1"/>
</dbReference>
<dbReference type="Gene3D" id="3.30.1370.10">
    <property type="entry name" value="K Homology domain, type 1"/>
    <property type="match status" value="2"/>
</dbReference>
<gene>
    <name evidence="3" type="ORF">PoB_007239800</name>
</gene>
<dbReference type="EMBL" id="BLXT01008083">
    <property type="protein sequence ID" value="GFO45893.1"/>
    <property type="molecule type" value="Genomic_DNA"/>
</dbReference>
<proteinExistence type="predicted"/>
<keyword evidence="1" id="KW-0694">RNA-binding</keyword>
<reference evidence="3 4" key="1">
    <citation type="journal article" date="2021" name="Elife">
        <title>Chloroplast acquisition without the gene transfer in kleptoplastic sea slugs, Plakobranchus ocellatus.</title>
        <authorList>
            <person name="Maeda T."/>
            <person name="Takahashi S."/>
            <person name="Yoshida T."/>
            <person name="Shimamura S."/>
            <person name="Takaki Y."/>
            <person name="Nagai Y."/>
            <person name="Toyoda A."/>
            <person name="Suzuki Y."/>
            <person name="Arimoto A."/>
            <person name="Ishii H."/>
            <person name="Satoh N."/>
            <person name="Nishiyama T."/>
            <person name="Hasebe M."/>
            <person name="Maruyama T."/>
            <person name="Minagawa J."/>
            <person name="Obokata J."/>
            <person name="Shigenobu S."/>
        </authorList>
    </citation>
    <scope>NUCLEOTIDE SEQUENCE [LARGE SCALE GENOMIC DNA]</scope>
</reference>
<evidence type="ECO:0000256" key="1">
    <source>
        <dbReference type="PROSITE-ProRule" id="PRU00117"/>
    </source>
</evidence>
<dbReference type="GO" id="GO:0045727">
    <property type="term" value="P:positive regulation of translation"/>
    <property type="evidence" value="ECO:0007669"/>
    <property type="project" value="TreeGrafter"/>
</dbReference>
<dbReference type="AlphaFoldDB" id="A0AAV4DPA8"/>
<keyword evidence="4" id="KW-1185">Reference proteome</keyword>
<feature type="domain" description="K Homology" evidence="2">
    <location>
        <begin position="120"/>
        <end position="170"/>
    </location>
</feature>
<evidence type="ECO:0000313" key="4">
    <source>
        <dbReference type="Proteomes" id="UP000735302"/>
    </source>
</evidence>
<dbReference type="GO" id="GO:0048513">
    <property type="term" value="P:animal organ development"/>
    <property type="evidence" value="ECO:0007669"/>
    <property type="project" value="TreeGrafter"/>
</dbReference>
<dbReference type="GO" id="GO:0003730">
    <property type="term" value="F:mRNA 3'-UTR binding"/>
    <property type="evidence" value="ECO:0007669"/>
    <property type="project" value="TreeGrafter"/>
</dbReference>
<dbReference type="PROSITE" id="PS50084">
    <property type="entry name" value="KH_TYPE_1"/>
    <property type="match status" value="1"/>
</dbReference>
<comment type="caution">
    <text evidence="3">The sequence shown here is derived from an EMBL/GenBank/DDBJ whole genome shotgun (WGS) entry which is preliminary data.</text>
</comment>
<dbReference type="GO" id="GO:0005634">
    <property type="term" value="C:nucleus"/>
    <property type="evidence" value="ECO:0007669"/>
    <property type="project" value="TreeGrafter"/>
</dbReference>
<dbReference type="GO" id="GO:0043488">
    <property type="term" value="P:regulation of mRNA stability"/>
    <property type="evidence" value="ECO:0007669"/>
    <property type="project" value="TreeGrafter"/>
</dbReference>
<sequence>MLKNDFLYIAQNILPATPKYDFFSYLIARPKNDKAFKSDGSNASRKQGVKAPVIYTETVSLEKNVVGLAFGKNATNLEKARGLDGVITIDFDGCLSTFRIEAKTHQAAISARKLLEYAEEIFQVPSNIVGLIIGRNGRNILDIKRKSGIERIGEVKEKGFQREKVIFVASSQHDICCSKDGHREKSFEMSP</sequence>
<accession>A0AAV4DPA8</accession>
<dbReference type="GO" id="GO:0045182">
    <property type="term" value="F:translation regulator activity"/>
    <property type="evidence" value="ECO:0007669"/>
    <property type="project" value="TreeGrafter"/>
</dbReference>
<evidence type="ECO:0000313" key="3">
    <source>
        <dbReference type="EMBL" id="GFO45893.1"/>
    </source>
</evidence>
<dbReference type="PANTHER" id="PTHR10603">
    <property type="entry name" value="FRAGILE X MENTAL RETARDATION SYNDROME-RELATED PROTEIN"/>
    <property type="match status" value="1"/>
</dbReference>
<organism evidence="3 4">
    <name type="scientific">Plakobranchus ocellatus</name>
    <dbReference type="NCBI Taxonomy" id="259542"/>
    <lineage>
        <taxon>Eukaryota</taxon>
        <taxon>Metazoa</taxon>
        <taxon>Spiralia</taxon>
        <taxon>Lophotrochozoa</taxon>
        <taxon>Mollusca</taxon>
        <taxon>Gastropoda</taxon>
        <taxon>Heterobranchia</taxon>
        <taxon>Euthyneura</taxon>
        <taxon>Panpulmonata</taxon>
        <taxon>Sacoglossa</taxon>
        <taxon>Placobranchoidea</taxon>
        <taxon>Plakobranchidae</taxon>
        <taxon>Plakobranchus</taxon>
    </lineage>
</organism>
<protein>
    <submittedName>
        <fullName evidence="3">Fragile x mental retardation syndrome-related protein 1</fullName>
    </submittedName>
</protein>